<dbReference type="GO" id="GO:0007155">
    <property type="term" value="P:cell adhesion"/>
    <property type="evidence" value="ECO:0007669"/>
    <property type="project" value="InterPro"/>
</dbReference>
<feature type="transmembrane region" description="Helical" evidence="4">
    <location>
        <begin position="7"/>
        <end position="28"/>
    </location>
</feature>
<organism evidence="5 6">
    <name type="scientific">Vreelandella subglaciescola</name>
    <dbReference type="NCBI Taxonomy" id="29571"/>
    <lineage>
        <taxon>Bacteria</taxon>
        <taxon>Pseudomonadati</taxon>
        <taxon>Pseudomonadota</taxon>
        <taxon>Gammaproteobacteria</taxon>
        <taxon>Oceanospirillales</taxon>
        <taxon>Halomonadaceae</taxon>
        <taxon>Vreelandella</taxon>
    </lineage>
</organism>
<reference evidence="5 6" key="1">
    <citation type="submission" date="2016-11" db="EMBL/GenBank/DDBJ databases">
        <authorList>
            <person name="Jaros S."/>
            <person name="Januszkiewicz K."/>
            <person name="Wedrychowicz H."/>
        </authorList>
    </citation>
    <scope>NUCLEOTIDE SEQUENCE [LARGE SCALE GENOMIC DNA]</scope>
    <source>
        <strain evidence="5 6">ACAM 12</strain>
    </source>
</reference>
<keyword evidence="6" id="KW-1185">Reference proteome</keyword>
<keyword evidence="3" id="KW-0281">Fimbrium</keyword>
<keyword evidence="2" id="KW-0488">Methylation</keyword>
<dbReference type="RefSeq" id="WP_079554841.1">
    <property type="nucleotide sequence ID" value="NZ_LT670847.1"/>
</dbReference>
<dbReference type="STRING" id="29571.SAMN05878437_0213"/>
<accession>A0A1M7EH05</accession>
<dbReference type="PANTHER" id="PTHR30093">
    <property type="entry name" value="GENERAL SECRETION PATHWAY PROTEIN G"/>
    <property type="match status" value="1"/>
</dbReference>
<dbReference type="AlphaFoldDB" id="A0A1M7EH05"/>
<name>A0A1M7EH05_9GAMM</name>
<dbReference type="Pfam" id="PF00114">
    <property type="entry name" value="Pilin"/>
    <property type="match status" value="1"/>
</dbReference>
<dbReference type="InterPro" id="IPR012902">
    <property type="entry name" value="N_methyl_site"/>
</dbReference>
<dbReference type="GO" id="GO:0009289">
    <property type="term" value="C:pilus"/>
    <property type="evidence" value="ECO:0007669"/>
    <property type="project" value="InterPro"/>
</dbReference>
<gene>
    <name evidence="5" type="ORF">SAMN05878437_0213</name>
</gene>
<dbReference type="InterPro" id="IPR001082">
    <property type="entry name" value="Pilin"/>
</dbReference>
<comment type="similarity">
    <text evidence="1 3">Belongs to the N-Me-Phe pilin family.</text>
</comment>
<dbReference type="NCBIfam" id="TIGR02532">
    <property type="entry name" value="IV_pilin_GFxxxE"/>
    <property type="match status" value="1"/>
</dbReference>
<protein>
    <submittedName>
        <fullName evidence="5">Type IV pilus assembly protein PilA</fullName>
    </submittedName>
</protein>
<evidence type="ECO:0000256" key="1">
    <source>
        <dbReference type="ARBA" id="ARBA00005233"/>
    </source>
</evidence>
<evidence type="ECO:0000256" key="2">
    <source>
        <dbReference type="ARBA" id="ARBA00022481"/>
    </source>
</evidence>
<evidence type="ECO:0000256" key="3">
    <source>
        <dbReference type="RuleBase" id="RU000389"/>
    </source>
</evidence>
<dbReference type="Gene3D" id="3.30.700.10">
    <property type="entry name" value="Glycoprotein, Type 4 Pilin"/>
    <property type="match status" value="1"/>
</dbReference>
<evidence type="ECO:0000256" key="4">
    <source>
        <dbReference type="SAM" id="Phobius"/>
    </source>
</evidence>
<dbReference type="Proteomes" id="UP000190911">
    <property type="component" value="Chromosome I"/>
</dbReference>
<keyword evidence="4" id="KW-1133">Transmembrane helix</keyword>
<dbReference type="Pfam" id="PF07963">
    <property type="entry name" value="N_methyl"/>
    <property type="match status" value="1"/>
</dbReference>
<dbReference type="PROSITE" id="PS00409">
    <property type="entry name" value="PROKAR_NTER_METHYL"/>
    <property type="match status" value="1"/>
</dbReference>
<evidence type="ECO:0000313" key="6">
    <source>
        <dbReference type="Proteomes" id="UP000190911"/>
    </source>
</evidence>
<dbReference type="OrthoDB" id="5918848at2"/>
<dbReference type="SUPFAM" id="SSF54523">
    <property type="entry name" value="Pili subunits"/>
    <property type="match status" value="1"/>
</dbReference>
<sequence>MKGFQRGFTLIELMIVVAIIGVLASIAVPQYQNYTARAQVAEGISLTVPLKAALAEFVALKGRMPTDAELKEEFKDLTDGMSGKYIAGVEPHGVFDSSYMGNSNPRSLFRLYFKNEGVNPDLQGKAMIMFGRFAGDGNSSGSIEWLCQSASASDASIPDKYFPSSCRTAKE</sequence>
<keyword evidence="4" id="KW-0812">Transmembrane</keyword>
<dbReference type="EMBL" id="LT670847">
    <property type="protein sequence ID" value="SHL90993.1"/>
    <property type="molecule type" value="Genomic_DNA"/>
</dbReference>
<dbReference type="InParanoid" id="A0A1M7EH05"/>
<proteinExistence type="inferred from homology"/>
<dbReference type="PANTHER" id="PTHR30093:SF34">
    <property type="entry name" value="PREPILIN PEPTIDASE-DEPENDENT PROTEIN D"/>
    <property type="match status" value="1"/>
</dbReference>
<dbReference type="InterPro" id="IPR045584">
    <property type="entry name" value="Pilin-like"/>
</dbReference>
<keyword evidence="4" id="KW-0472">Membrane</keyword>
<evidence type="ECO:0000313" key="5">
    <source>
        <dbReference type="EMBL" id="SHL90993.1"/>
    </source>
</evidence>